<reference evidence="4" key="1">
    <citation type="submission" date="2021-11" db="EMBL/GenBank/DDBJ databases">
        <title>Streptomyces corallinus and Kineosporia corallina sp. nov., two new coral-derived marine actinobacteria.</title>
        <authorList>
            <person name="Buangrab K."/>
            <person name="Sutthacheep M."/>
            <person name="Yeemin T."/>
            <person name="Harunari E."/>
            <person name="Igarashi Y."/>
            <person name="Sripreechasak P."/>
            <person name="Kanchanasin P."/>
            <person name="Tanasupawat S."/>
            <person name="Phongsopitanun W."/>
        </authorList>
    </citation>
    <scope>NUCLEOTIDE SEQUENCE</scope>
    <source>
        <strain evidence="4">JCM 31032</strain>
    </source>
</reference>
<evidence type="ECO:0000256" key="1">
    <source>
        <dbReference type="ARBA" id="ARBA00023125"/>
    </source>
</evidence>
<dbReference type="SUPFAM" id="SSF47413">
    <property type="entry name" value="lambda repressor-like DNA-binding domains"/>
    <property type="match status" value="1"/>
</dbReference>
<proteinExistence type="predicted"/>
<dbReference type="CDD" id="cd00093">
    <property type="entry name" value="HTH_XRE"/>
    <property type="match status" value="1"/>
</dbReference>
<organism evidence="4 5">
    <name type="scientific">Kineosporia babensis</name>
    <dbReference type="NCBI Taxonomy" id="499548"/>
    <lineage>
        <taxon>Bacteria</taxon>
        <taxon>Bacillati</taxon>
        <taxon>Actinomycetota</taxon>
        <taxon>Actinomycetes</taxon>
        <taxon>Kineosporiales</taxon>
        <taxon>Kineosporiaceae</taxon>
        <taxon>Kineosporia</taxon>
    </lineage>
</organism>
<dbReference type="SUPFAM" id="SSF48452">
    <property type="entry name" value="TPR-like"/>
    <property type="match status" value="1"/>
</dbReference>
<dbReference type="EMBL" id="JAJOMB010000012">
    <property type="protein sequence ID" value="MCD5313560.1"/>
    <property type="molecule type" value="Genomic_DNA"/>
</dbReference>
<name>A0A9X1NGQ3_9ACTN</name>
<dbReference type="PANTHER" id="PTHR46797:SF1">
    <property type="entry name" value="METHYLPHOSPHONATE SYNTHASE"/>
    <property type="match status" value="1"/>
</dbReference>
<dbReference type="PANTHER" id="PTHR46797">
    <property type="entry name" value="HTH-TYPE TRANSCRIPTIONAL REGULATOR"/>
    <property type="match status" value="1"/>
</dbReference>
<keyword evidence="2" id="KW-0802">TPR repeat</keyword>
<sequence length="393" mass="42525">MGDVENTGARIRQYRRARGLSLDQAAGLAGISKGYLSRLERGERSVDSRARLTSIAQALEVSVADLTGQPYAPREQKHADAHRGVQATRLALLDPEGPGRSEEEVAAIIDGLDQIMARCDLVDEARIVPNVLRWTQQLADETGSPEAHRRVAIAAYTAIFYARNMGEFDLAWMAAERLRSAAEASNDPATLGLAAYGQAHALTPSGALRRAASVAQSGFDASDLGESESLAARGSCLLVGAATNASLGNIDTARAQLDDAMSLAARVEEPTMVARHTSFSSWNVIMHRVAVEVESGNPAAALETARPLASRPVKQRERMSYLWVDMGRAFSRMDRHRDAIDAFRRAERSAPLRVRLSPVVRDGVRDLLNQSHRRVAGAELRGLAERCGVLGEV</sequence>
<dbReference type="InterPro" id="IPR050807">
    <property type="entry name" value="TransReg_Diox_bact_type"/>
</dbReference>
<evidence type="ECO:0000313" key="5">
    <source>
        <dbReference type="Proteomes" id="UP001138997"/>
    </source>
</evidence>
<dbReference type="AlphaFoldDB" id="A0A9X1NGQ3"/>
<dbReference type="RefSeq" id="WP_231444867.1">
    <property type="nucleotide sequence ID" value="NZ_JAJOMB010000012.1"/>
</dbReference>
<dbReference type="InterPro" id="IPR019734">
    <property type="entry name" value="TPR_rpt"/>
</dbReference>
<feature type="domain" description="HTH cro/C1-type" evidence="3">
    <location>
        <begin position="11"/>
        <end position="66"/>
    </location>
</feature>
<dbReference type="PROSITE" id="PS50005">
    <property type="entry name" value="TPR"/>
    <property type="match status" value="1"/>
</dbReference>
<keyword evidence="1" id="KW-0238">DNA-binding</keyword>
<dbReference type="Gene3D" id="1.25.40.10">
    <property type="entry name" value="Tetratricopeptide repeat domain"/>
    <property type="match status" value="1"/>
</dbReference>
<keyword evidence="5" id="KW-1185">Reference proteome</keyword>
<dbReference type="InterPro" id="IPR011990">
    <property type="entry name" value="TPR-like_helical_dom_sf"/>
</dbReference>
<dbReference type="InterPro" id="IPR010982">
    <property type="entry name" value="Lambda_DNA-bd_dom_sf"/>
</dbReference>
<protein>
    <submittedName>
        <fullName evidence="4">Helix-turn-helix domain-containing protein</fullName>
    </submittedName>
</protein>
<dbReference type="SMART" id="SM00530">
    <property type="entry name" value="HTH_XRE"/>
    <property type="match status" value="1"/>
</dbReference>
<evidence type="ECO:0000256" key="2">
    <source>
        <dbReference type="PROSITE-ProRule" id="PRU00339"/>
    </source>
</evidence>
<dbReference type="Pfam" id="PF13560">
    <property type="entry name" value="HTH_31"/>
    <property type="match status" value="1"/>
</dbReference>
<comment type="caution">
    <text evidence="4">The sequence shown here is derived from an EMBL/GenBank/DDBJ whole genome shotgun (WGS) entry which is preliminary data.</text>
</comment>
<feature type="repeat" description="TPR" evidence="2">
    <location>
        <begin position="320"/>
        <end position="353"/>
    </location>
</feature>
<accession>A0A9X1NGQ3</accession>
<dbReference type="InterPro" id="IPR001387">
    <property type="entry name" value="Cro/C1-type_HTH"/>
</dbReference>
<evidence type="ECO:0000313" key="4">
    <source>
        <dbReference type="EMBL" id="MCD5313560.1"/>
    </source>
</evidence>
<dbReference type="Gene3D" id="1.10.260.40">
    <property type="entry name" value="lambda repressor-like DNA-binding domains"/>
    <property type="match status" value="1"/>
</dbReference>
<gene>
    <name evidence="4" type="ORF">LR394_21865</name>
</gene>
<evidence type="ECO:0000259" key="3">
    <source>
        <dbReference type="PROSITE" id="PS50943"/>
    </source>
</evidence>
<dbReference type="GO" id="GO:0003700">
    <property type="term" value="F:DNA-binding transcription factor activity"/>
    <property type="evidence" value="ECO:0007669"/>
    <property type="project" value="TreeGrafter"/>
</dbReference>
<dbReference type="GO" id="GO:0003677">
    <property type="term" value="F:DNA binding"/>
    <property type="evidence" value="ECO:0007669"/>
    <property type="project" value="UniProtKB-KW"/>
</dbReference>
<dbReference type="Proteomes" id="UP001138997">
    <property type="component" value="Unassembled WGS sequence"/>
</dbReference>
<dbReference type="GO" id="GO:0005829">
    <property type="term" value="C:cytosol"/>
    <property type="evidence" value="ECO:0007669"/>
    <property type="project" value="TreeGrafter"/>
</dbReference>
<dbReference type="PROSITE" id="PS50943">
    <property type="entry name" value="HTH_CROC1"/>
    <property type="match status" value="1"/>
</dbReference>